<evidence type="ECO:0000313" key="2">
    <source>
        <dbReference type="Proteomes" id="UP000011988"/>
    </source>
</evidence>
<evidence type="ECO:0000313" key="1">
    <source>
        <dbReference type="EMBL" id="EMJ94425.1"/>
    </source>
</evidence>
<name>M6D799_9LEPT</name>
<protein>
    <submittedName>
        <fullName evidence="1">Uncharacterized protein</fullName>
    </submittedName>
</protein>
<dbReference type="AlphaFoldDB" id="M6D799"/>
<dbReference type="Proteomes" id="UP000011988">
    <property type="component" value="Unassembled WGS sequence"/>
</dbReference>
<accession>M6D799</accession>
<gene>
    <name evidence="1" type="ORF">LEP1GSC194_2806</name>
</gene>
<organism evidence="1 2">
    <name type="scientific">Leptospira alstonii serovar Sichuan str. 79601</name>
    <dbReference type="NCBI Taxonomy" id="1218565"/>
    <lineage>
        <taxon>Bacteria</taxon>
        <taxon>Pseudomonadati</taxon>
        <taxon>Spirochaetota</taxon>
        <taxon>Spirochaetia</taxon>
        <taxon>Leptospirales</taxon>
        <taxon>Leptospiraceae</taxon>
        <taxon>Leptospira</taxon>
    </lineage>
</organism>
<proteinExistence type="predicted"/>
<sequence length="50" mass="6098">MPSLLYNYRTSIPRYKLRANFFSTLFRRRDINPQNPGIQKNLLYFLESFP</sequence>
<dbReference type="PATRIC" id="fig|1218565.3.peg.2500"/>
<reference evidence="1 2" key="1">
    <citation type="submission" date="2013-01" db="EMBL/GenBank/DDBJ databases">
        <authorList>
            <person name="Harkins D.M."/>
            <person name="Durkin A.S."/>
            <person name="Brinkac L.M."/>
            <person name="Haft D.H."/>
            <person name="Selengut J.D."/>
            <person name="Sanka R."/>
            <person name="DePew J."/>
            <person name="Purushe J."/>
            <person name="Galloway R.L."/>
            <person name="Vinetz J.M."/>
            <person name="Sutton G.G."/>
            <person name="Nierman W.C."/>
            <person name="Fouts D.E."/>
        </authorList>
    </citation>
    <scope>NUCLEOTIDE SEQUENCE [LARGE SCALE GENOMIC DNA]</scope>
    <source>
        <strain evidence="1 2">79601</strain>
    </source>
</reference>
<dbReference type="EMBL" id="ANIK01000052">
    <property type="protein sequence ID" value="EMJ94425.1"/>
    <property type="molecule type" value="Genomic_DNA"/>
</dbReference>
<comment type="caution">
    <text evidence="1">The sequence shown here is derived from an EMBL/GenBank/DDBJ whole genome shotgun (WGS) entry which is preliminary data.</text>
</comment>